<keyword evidence="2" id="KW-1185">Reference proteome</keyword>
<protein>
    <submittedName>
        <fullName evidence="1">Uncharacterized protein</fullName>
    </submittedName>
</protein>
<reference evidence="1" key="1">
    <citation type="journal article" date="2014" name="Int. J. Syst. Evol. Microbiol.">
        <title>Complete genome sequence of Corynebacterium casei LMG S-19264T (=DSM 44701T), isolated from a smear-ripened cheese.</title>
        <authorList>
            <consortium name="US DOE Joint Genome Institute (JGI-PGF)"/>
            <person name="Walter F."/>
            <person name="Albersmeier A."/>
            <person name="Kalinowski J."/>
            <person name="Ruckert C."/>
        </authorList>
    </citation>
    <scope>NUCLEOTIDE SEQUENCE</scope>
    <source>
        <strain evidence="1">JCM 4346</strain>
    </source>
</reference>
<accession>A0A918FL48</accession>
<dbReference type="AlphaFoldDB" id="A0A918FL48"/>
<comment type="caution">
    <text evidence="1">The sequence shown here is derived from an EMBL/GenBank/DDBJ whole genome shotgun (WGS) entry which is preliminary data.</text>
</comment>
<gene>
    <name evidence="1" type="ORF">GCM10010251_77220</name>
</gene>
<reference evidence="1" key="2">
    <citation type="submission" date="2020-09" db="EMBL/GenBank/DDBJ databases">
        <authorList>
            <person name="Sun Q."/>
            <person name="Ohkuma M."/>
        </authorList>
    </citation>
    <scope>NUCLEOTIDE SEQUENCE</scope>
    <source>
        <strain evidence="1">JCM 4346</strain>
    </source>
</reference>
<sequence>MQDRTGVRRAADVEAAPDDQLDVVAPDVHSAPLSVRLVLRGVMSGVASSDCVKRPEVAVCERTDTEFTRRGEAGGACAVSALVEALPARASDLTGISHPAHRLPSPRLSAGH</sequence>
<name>A0A918FL48_9ACTN</name>
<evidence type="ECO:0000313" key="1">
    <source>
        <dbReference type="EMBL" id="GGR48748.1"/>
    </source>
</evidence>
<proteinExistence type="predicted"/>
<dbReference type="EMBL" id="BMSX01000024">
    <property type="protein sequence ID" value="GGR48748.1"/>
    <property type="molecule type" value="Genomic_DNA"/>
</dbReference>
<evidence type="ECO:0000313" key="2">
    <source>
        <dbReference type="Proteomes" id="UP000658320"/>
    </source>
</evidence>
<organism evidence="1 2">
    <name type="scientific">Streptomyces aurantiogriseus</name>
    <dbReference type="NCBI Taxonomy" id="66870"/>
    <lineage>
        <taxon>Bacteria</taxon>
        <taxon>Bacillati</taxon>
        <taxon>Actinomycetota</taxon>
        <taxon>Actinomycetes</taxon>
        <taxon>Kitasatosporales</taxon>
        <taxon>Streptomycetaceae</taxon>
        <taxon>Streptomyces</taxon>
    </lineage>
</organism>
<dbReference type="Proteomes" id="UP000658320">
    <property type="component" value="Unassembled WGS sequence"/>
</dbReference>